<proteinExistence type="predicted"/>
<name>A0A0J7XPJ9_9SPHN</name>
<feature type="compositionally biased region" description="Polar residues" evidence="1">
    <location>
        <begin position="9"/>
        <end position="19"/>
    </location>
</feature>
<dbReference type="AlphaFoldDB" id="A0A0J7XPJ9"/>
<dbReference type="Proteomes" id="UP000052268">
    <property type="component" value="Unassembled WGS sequence"/>
</dbReference>
<dbReference type="InterPro" id="IPR041657">
    <property type="entry name" value="HTH_17"/>
</dbReference>
<evidence type="ECO:0000313" key="3">
    <source>
        <dbReference type="EMBL" id="KMS53529.1"/>
    </source>
</evidence>
<feature type="domain" description="Helix-turn-helix" evidence="2">
    <location>
        <begin position="31"/>
        <end position="74"/>
    </location>
</feature>
<evidence type="ECO:0000256" key="1">
    <source>
        <dbReference type="SAM" id="MobiDB-lite"/>
    </source>
</evidence>
<accession>A0A0J7XPJ9</accession>
<protein>
    <submittedName>
        <fullName evidence="3">Excisionase</fullName>
    </submittedName>
</protein>
<feature type="region of interest" description="Disordered" evidence="1">
    <location>
        <begin position="1"/>
        <end position="25"/>
    </location>
</feature>
<sequence length="80" mass="8693">MPFHRNAHRSNSSMPTPRQNDVGARTISVGLQEAARITGLSRRSLYNCASRGELPLRKVGAKTLVLVDDLHLLITGEAAV</sequence>
<evidence type="ECO:0000259" key="2">
    <source>
        <dbReference type="Pfam" id="PF12728"/>
    </source>
</evidence>
<dbReference type="EMBL" id="JACU01000007">
    <property type="protein sequence ID" value="KMS53529.1"/>
    <property type="molecule type" value="Genomic_DNA"/>
</dbReference>
<dbReference type="Pfam" id="PF12728">
    <property type="entry name" value="HTH_17"/>
    <property type="match status" value="1"/>
</dbReference>
<evidence type="ECO:0000313" key="4">
    <source>
        <dbReference type="Proteomes" id="UP000052268"/>
    </source>
</evidence>
<comment type="caution">
    <text evidence="3">The sequence shown here is derived from an EMBL/GenBank/DDBJ whole genome shotgun (WGS) entry which is preliminary data.</text>
</comment>
<keyword evidence="4" id="KW-1185">Reference proteome</keyword>
<gene>
    <name evidence="3" type="ORF">V474_22765</name>
</gene>
<organism evidence="3 4">
    <name type="scientific">Novosphingobium barchaimii LL02</name>
    <dbReference type="NCBI Taxonomy" id="1114963"/>
    <lineage>
        <taxon>Bacteria</taxon>
        <taxon>Pseudomonadati</taxon>
        <taxon>Pseudomonadota</taxon>
        <taxon>Alphaproteobacteria</taxon>
        <taxon>Sphingomonadales</taxon>
        <taxon>Sphingomonadaceae</taxon>
        <taxon>Novosphingobium</taxon>
    </lineage>
</organism>
<reference evidence="3 4" key="1">
    <citation type="journal article" date="2015" name="G3 (Bethesda)">
        <title>Insights into Ongoing Evolution of the Hexachlorocyclohexane Catabolic Pathway from Comparative Genomics of Ten Sphingomonadaceae Strains.</title>
        <authorList>
            <person name="Pearce S.L."/>
            <person name="Oakeshott J.G."/>
            <person name="Pandey G."/>
        </authorList>
    </citation>
    <scope>NUCLEOTIDE SEQUENCE [LARGE SCALE GENOMIC DNA]</scope>
    <source>
        <strain evidence="3 4">LL02</strain>
    </source>
</reference>
<dbReference type="PATRIC" id="fig|1114963.3.peg.3392"/>